<evidence type="ECO:0000256" key="1">
    <source>
        <dbReference type="HAMAP-Rule" id="MF_02077"/>
    </source>
</evidence>
<protein>
    <recommendedName>
        <fullName evidence="1">Lipid II flippase Amj</fullName>
    </recommendedName>
</protein>
<dbReference type="EMBL" id="CP001785">
    <property type="protein sequence ID" value="ACX52219.1"/>
    <property type="molecule type" value="Genomic_DNA"/>
</dbReference>
<feature type="transmembrane region" description="Helical" evidence="1">
    <location>
        <begin position="101"/>
        <end position="122"/>
    </location>
</feature>
<keyword evidence="1" id="KW-0573">Peptidoglycan synthesis</keyword>
<comment type="similarity">
    <text evidence="1">Belongs to the Amj family.</text>
</comment>
<proteinExistence type="inferred from homology"/>
<keyword evidence="1" id="KW-0813">Transport</keyword>
<comment type="subcellular location">
    <subcellularLocation>
        <location evidence="1">Cell membrane</location>
        <topology evidence="1">Multi-pass membrane protein</topology>
    </subcellularLocation>
</comment>
<dbReference type="Proteomes" id="UP000002620">
    <property type="component" value="Chromosome"/>
</dbReference>
<keyword evidence="1" id="KW-1003">Cell membrane</keyword>
<dbReference type="Pfam" id="PF10997">
    <property type="entry name" value="Amj"/>
    <property type="match status" value="1"/>
</dbReference>
<dbReference type="eggNOG" id="ENOG502ZBN3">
    <property type="taxonomic scope" value="Bacteria"/>
</dbReference>
<accession>C9RD92</accession>
<dbReference type="HOGENOM" id="CLU_059888_1_0_9"/>
<dbReference type="HAMAP" id="MF_02077">
    <property type="entry name" value="Amj_flippase"/>
    <property type="match status" value="1"/>
</dbReference>
<keyword evidence="3" id="KW-1185">Reference proteome</keyword>
<keyword evidence="1" id="KW-0961">Cell wall biogenesis/degradation</keyword>
<name>C9RD92_AMMDK</name>
<feature type="transmembrane region" description="Helical" evidence="1">
    <location>
        <begin position="256"/>
        <end position="282"/>
    </location>
</feature>
<dbReference type="RefSeq" id="WP_015739096.1">
    <property type="nucleotide sequence ID" value="NC_013385.1"/>
</dbReference>
<dbReference type="GO" id="GO:0005886">
    <property type="term" value="C:plasma membrane"/>
    <property type="evidence" value="ECO:0007669"/>
    <property type="project" value="UniProtKB-SubCell"/>
</dbReference>
<sequence length="290" mass="31641">MTTSFVLVLFLTVLIHLINTLIYSARWAGVKTGRLATAYSLFNIIFLIASTANTIQAPLLSSLVEHTINRGLATLGSHLPDDILLQMPAYRQELGILEYKIRLVILAATVGTVIGGLLLPPFVRLFARTILLFEEVGSVPRLFLLVLTPRRFWGALKAMRPASPSSLRRVIGQKLGLPKGFLLLNVFISGIYTTGVLSALYAGALFPHYRTTATLLSPIVNGLATVLLATVVDPTAAVITDQALQGRREEKDVRQMVAYLALTRFLGTILAQLLFVPAAWLIRGVAQLLV</sequence>
<dbReference type="GO" id="GO:0009252">
    <property type="term" value="P:peptidoglycan biosynthetic process"/>
    <property type="evidence" value="ECO:0007669"/>
    <property type="project" value="UniProtKB-UniRule"/>
</dbReference>
<feature type="transmembrane region" description="Helical" evidence="1">
    <location>
        <begin position="36"/>
        <end position="55"/>
    </location>
</feature>
<keyword evidence="1" id="KW-1133">Transmembrane helix</keyword>
<comment type="pathway">
    <text evidence="1">Cell wall biogenesis; peptidoglycan biosynthesis.</text>
</comment>
<keyword evidence="1" id="KW-0812">Transmembrane</keyword>
<gene>
    <name evidence="1" type="primary">amj</name>
    <name evidence="2" type="ordered locus">Adeg_1093</name>
</gene>
<dbReference type="AlphaFoldDB" id="C9RD92"/>
<keyword evidence="1" id="KW-0133">Cell shape</keyword>
<comment type="caution">
    <text evidence="1">Lacks conserved residue(s) required for the propagation of feature annotation.</text>
</comment>
<organism evidence="2 3">
    <name type="scientific">Ammonifex degensii (strain DSM 10501 / KC4)</name>
    <dbReference type="NCBI Taxonomy" id="429009"/>
    <lineage>
        <taxon>Bacteria</taxon>
        <taxon>Bacillati</taxon>
        <taxon>Bacillota</taxon>
        <taxon>Clostridia</taxon>
        <taxon>Thermoanaerobacterales</taxon>
        <taxon>Thermoanaerobacteraceae</taxon>
        <taxon>Ammonifex</taxon>
    </lineage>
</organism>
<dbReference type="InterPro" id="IPR021260">
    <property type="entry name" value="Amj"/>
</dbReference>
<dbReference type="GO" id="GO:0071555">
    <property type="term" value="P:cell wall organization"/>
    <property type="evidence" value="ECO:0007669"/>
    <property type="project" value="UniProtKB-KW"/>
</dbReference>
<feature type="transmembrane region" description="Helical" evidence="1">
    <location>
        <begin position="180"/>
        <end position="202"/>
    </location>
</feature>
<dbReference type="UniPathway" id="UPA00219"/>
<comment type="function">
    <text evidence="1">Involved in peptidoglycan biosynthesis. Transports lipid-linked peptidoglycan precursors from the inner to the outer leaflet of the cytoplasmic membrane.</text>
</comment>
<evidence type="ECO:0000313" key="3">
    <source>
        <dbReference type="Proteomes" id="UP000002620"/>
    </source>
</evidence>
<dbReference type="GO" id="GO:0008360">
    <property type="term" value="P:regulation of cell shape"/>
    <property type="evidence" value="ECO:0007669"/>
    <property type="project" value="UniProtKB-KW"/>
</dbReference>
<dbReference type="KEGG" id="adg:Adeg_1093"/>
<dbReference type="OrthoDB" id="7888986at2"/>
<keyword evidence="1" id="KW-0472">Membrane</keyword>
<dbReference type="GO" id="GO:0015648">
    <property type="term" value="F:lipid-linked peptidoglycan transporter activity"/>
    <property type="evidence" value="ECO:0007669"/>
    <property type="project" value="UniProtKB-UniRule"/>
</dbReference>
<reference evidence="2 3" key="1">
    <citation type="submission" date="2009-10" db="EMBL/GenBank/DDBJ databases">
        <title>Complete sequence of chromosome of Ammonifex degensii KC4.</title>
        <authorList>
            <consortium name="US DOE Joint Genome Institute"/>
            <person name="Kerfeld C."/>
            <person name="Goodner B."/>
            <person name="Huber H."/>
            <person name="Stetter K."/>
            <person name="Lucas S."/>
            <person name="Copeland A."/>
            <person name="Lapidus A."/>
            <person name="Glavina del Rio T."/>
            <person name="Dalin E."/>
            <person name="Tice H."/>
            <person name="Bruce D."/>
            <person name="Goodwin L."/>
            <person name="Pitluck S."/>
            <person name="Saunders E."/>
            <person name="Brettin T."/>
            <person name="Detter J.C."/>
            <person name="Han C."/>
            <person name="Larimer F."/>
            <person name="Land M."/>
            <person name="Hauser L."/>
            <person name="Kyrpides N."/>
            <person name="Ovchinnikova G."/>
            <person name="Richardson P."/>
        </authorList>
    </citation>
    <scope>NUCLEOTIDE SEQUENCE [LARGE SCALE GENOMIC DNA]</scope>
    <source>
        <strain evidence="3">DSM 10501 / KC4</strain>
    </source>
</reference>
<feature type="transmembrane region" description="Helical" evidence="1">
    <location>
        <begin position="222"/>
        <end position="244"/>
    </location>
</feature>
<evidence type="ECO:0000313" key="2">
    <source>
        <dbReference type="EMBL" id="ACX52219.1"/>
    </source>
</evidence>
<dbReference type="STRING" id="429009.Adeg_1093"/>